<keyword evidence="1" id="KW-0175">Coiled coil</keyword>
<organism evidence="3 4">
    <name type="scientific">uncultured phage cr123_1</name>
    <dbReference type="NCBI Taxonomy" id="2986401"/>
    <lineage>
        <taxon>Viruses</taxon>
        <taxon>Duplodnaviria</taxon>
        <taxon>Heunggongvirae</taxon>
        <taxon>Uroviricota</taxon>
        <taxon>Caudoviricetes</taxon>
        <taxon>Crassvirales</taxon>
        <taxon>Intestiviridae</taxon>
        <taxon>Crudevirinae</taxon>
        <taxon>Delmidovirus</taxon>
        <taxon>Delmidovirus copri</taxon>
    </lineage>
</organism>
<evidence type="ECO:0000313" key="3">
    <source>
        <dbReference type="EMBL" id="QWM89186.1"/>
    </source>
</evidence>
<sequence length="120" mass="13114">MIAQLLLNSTSLSAHPLRGVEARDSVRVAINDLRTANAIMTKAKIDAAVIVLKDSMINLKDKKIDILSNSYEEMKRYASASETARQNLERNLDKSKKKTKIIGGVAGAFASAFLVLLLVK</sequence>
<dbReference type="RefSeq" id="YP_010358758.1">
    <property type="nucleotide sequence ID" value="NC_062766.1"/>
</dbReference>
<dbReference type="EMBL" id="MZ130476">
    <property type="protein sequence ID" value="QWM89186.1"/>
    <property type="molecule type" value="Genomic_DNA"/>
</dbReference>
<gene>
    <name evidence="3" type="primary">gp_15287</name>
</gene>
<dbReference type="GeneID" id="75691353"/>
<proteinExistence type="predicted"/>
<dbReference type="Proteomes" id="UP000827429">
    <property type="component" value="Segment"/>
</dbReference>
<evidence type="ECO:0000313" key="4">
    <source>
        <dbReference type="Proteomes" id="UP000827429"/>
    </source>
</evidence>
<keyword evidence="2" id="KW-0472">Membrane</keyword>
<feature type="transmembrane region" description="Helical" evidence="2">
    <location>
        <begin position="101"/>
        <end position="119"/>
    </location>
</feature>
<name>A0AAE7V3U6_9CAUD</name>
<evidence type="ECO:0000256" key="2">
    <source>
        <dbReference type="SAM" id="Phobius"/>
    </source>
</evidence>
<reference evidence="3 4" key="1">
    <citation type="submission" date="2021-04" db="EMBL/GenBank/DDBJ databases">
        <authorList>
            <person name="Shkoporov A.N."/>
            <person name="Stockdale S.R."/>
            <person name="Guerin E."/>
            <person name="Ross R.P."/>
            <person name="Hill C."/>
        </authorList>
    </citation>
    <scope>NUCLEOTIDE SEQUENCE [LARGE SCALE GENOMIC DNA]</scope>
    <source>
        <strain evidence="4">cr123_1</strain>
    </source>
</reference>
<keyword evidence="2" id="KW-1133">Transmembrane helix</keyword>
<dbReference type="KEGG" id="vg:75691353"/>
<keyword evidence="2" id="KW-0812">Transmembrane</keyword>
<evidence type="ECO:0000256" key="1">
    <source>
        <dbReference type="SAM" id="Coils"/>
    </source>
</evidence>
<protein>
    <submittedName>
        <fullName evidence="3">Uncharacterized protein</fullName>
    </submittedName>
</protein>
<keyword evidence="4" id="KW-1185">Reference proteome</keyword>
<accession>A0AAE7V3U6</accession>
<feature type="coiled-coil region" evidence="1">
    <location>
        <begin position="71"/>
        <end position="98"/>
    </location>
</feature>